<name>A0AAU8GTM4_9VIRU</name>
<organism evidence="1">
    <name type="scientific">Pseudomonas phage PACT201</name>
    <dbReference type="NCBI Taxonomy" id="3230130"/>
    <lineage>
        <taxon>Viruses</taxon>
    </lineage>
</organism>
<protein>
    <submittedName>
        <fullName evidence="1">Uncharacterized protein</fullName>
    </submittedName>
</protein>
<dbReference type="EMBL" id="PP931175">
    <property type="protein sequence ID" value="XCH45265.1"/>
    <property type="molecule type" value="Genomic_DNA"/>
</dbReference>
<accession>A0AAU8GTM4</accession>
<reference evidence="1" key="1">
    <citation type="submission" date="2024-06" db="EMBL/GenBank/DDBJ databases">
        <authorList>
            <person name="Yerushalmy O."/>
            <person name="Alkalay-Oren S."/>
            <person name="Coppenhagn-Glazer S."/>
            <person name="Hazan R."/>
        </authorList>
    </citation>
    <scope>NUCLEOTIDE SEQUENCE</scope>
</reference>
<sequence length="69" mass="7185">MPSSSDQSQASRSAQAAKRLVMIGDPFVAVVLLHGAAAEPVRNREGDAGQVHAFVGDVFRRVVAALPAT</sequence>
<proteinExistence type="predicted"/>
<evidence type="ECO:0000313" key="1">
    <source>
        <dbReference type="EMBL" id="XCH45265.1"/>
    </source>
</evidence>